<proteinExistence type="predicted"/>
<dbReference type="SMART" id="SM00513">
    <property type="entry name" value="SAP"/>
    <property type="match status" value="1"/>
</dbReference>
<sequence length="198" mass="21582">MVVDLLGSDDEALQAPPSKKAKADEDDDIEISMQTFSATELAQKRMSDAINSGAVIDLCDDDDDDHHQNQQPTAPILDPSEHLLSQYLQIKTLTPSMRRLVARAGGAGNLLRLLQEAGPGPSVMPRPEDCDSAYAALSATTKVELKDLCRQHGLKVSGNKPELISRLVEYAMSVPPPRASAIIDKAIIFGFEQRLSRY</sequence>
<dbReference type="AlphaFoldDB" id="A0AAD7UF87"/>
<evidence type="ECO:0000313" key="4">
    <source>
        <dbReference type="Proteomes" id="UP001230188"/>
    </source>
</evidence>
<reference evidence="3" key="1">
    <citation type="submission" date="2023-01" db="EMBL/GenBank/DDBJ databases">
        <title>Metagenome sequencing of chrysophaentin producing Chrysophaeum taylorii.</title>
        <authorList>
            <person name="Davison J."/>
            <person name="Bewley C."/>
        </authorList>
    </citation>
    <scope>NUCLEOTIDE SEQUENCE</scope>
    <source>
        <strain evidence="3">NIES-1699</strain>
    </source>
</reference>
<dbReference type="EMBL" id="JAQMWT010000330">
    <property type="protein sequence ID" value="KAJ8604478.1"/>
    <property type="molecule type" value="Genomic_DNA"/>
</dbReference>
<dbReference type="Proteomes" id="UP001230188">
    <property type="component" value="Unassembled WGS sequence"/>
</dbReference>
<organism evidence="3 4">
    <name type="scientific">Chrysophaeum taylorii</name>
    <dbReference type="NCBI Taxonomy" id="2483200"/>
    <lineage>
        <taxon>Eukaryota</taxon>
        <taxon>Sar</taxon>
        <taxon>Stramenopiles</taxon>
        <taxon>Ochrophyta</taxon>
        <taxon>Pelagophyceae</taxon>
        <taxon>Pelagomonadales</taxon>
        <taxon>Pelagomonadaceae</taxon>
        <taxon>Chrysophaeum</taxon>
    </lineage>
</organism>
<gene>
    <name evidence="3" type="ORF">CTAYLR_000962</name>
</gene>
<evidence type="ECO:0000313" key="3">
    <source>
        <dbReference type="EMBL" id="KAJ8604478.1"/>
    </source>
</evidence>
<dbReference type="Gene3D" id="1.10.720.30">
    <property type="entry name" value="SAP domain"/>
    <property type="match status" value="1"/>
</dbReference>
<feature type="region of interest" description="Disordered" evidence="1">
    <location>
        <begin position="56"/>
        <end position="79"/>
    </location>
</feature>
<comment type="caution">
    <text evidence="3">The sequence shown here is derived from an EMBL/GenBank/DDBJ whole genome shotgun (WGS) entry which is preliminary data.</text>
</comment>
<keyword evidence="4" id="KW-1185">Reference proteome</keyword>
<feature type="domain" description="SAP" evidence="2">
    <location>
        <begin position="137"/>
        <end position="171"/>
    </location>
</feature>
<evidence type="ECO:0000256" key="1">
    <source>
        <dbReference type="SAM" id="MobiDB-lite"/>
    </source>
</evidence>
<name>A0AAD7UF87_9STRA</name>
<dbReference type="InterPro" id="IPR036361">
    <property type="entry name" value="SAP_dom_sf"/>
</dbReference>
<dbReference type="Pfam" id="PF02037">
    <property type="entry name" value="SAP"/>
    <property type="match status" value="1"/>
</dbReference>
<dbReference type="SUPFAM" id="SSF68906">
    <property type="entry name" value="SAP domain"/>
    <property type="match status" value="1"/>
</dbReference>
<accession>A0AAD7UF87</accession>
<dbReference type="PROSITE" id="PS50800">
    <property type="entry name" value="SAP"/>
    <property type="match status" value="1"/>
</dbReference>
<evidence type="ECO:0000259" key="2">
    <source>
        <dbReference type="PROSITE" id="PS50800"/>
    </source>
</evidence>
<dbReference type="InterPro" id="IPR003034">
    <property type="entry name" value="SAP_dom"/>
</dbReference>
<protein>
    <recommendedName>
        <fullName evidence="2">SAP domain-containing protein</fullName>
    </recommendedName>
</protein>
<feature type="region of interest" description="Disordered" evidence="1">
    <location>
        <begin position="1"/>
        <end position="27"/>
    </location>
</feature>